<dbReference type="InterPro" id="IPR051908">
    <property type="entry name" value="Ribosomal_N-acetyltransferase"/>
</dbReference>
<evidence type="ECO:0000313" key="3">
    <source>
        <dbReference type="Proteomes" id="UP000233375"/>
    </source>
</evidence>
<keyword evidence="3" id="KW-1185">Reference proteome</keyword>
<dbReference type="GO" id="GO:0005737">
    <property type="term" value="C:cytoplasm"/>
    <property type="evidence" value="ECO:0007669"/>
    <property type="project" value="TreeGrafter"/>
</dbReference>
<dbReference type="PROSITE" id="PS51186">
    <property type="entry name" value="GNAT"/>
    <property type="match status" value="1"/>
</dbReference>
<dbReference type="SUPFAM" id="SSF55729">
    <property type="entry name" value="Acyl-CoA N-acyltransferases (Nat)"/>
    <property type="match status" value="1"/>
</dbReference>
<dbReference type="EMBL" id="PISE01000003">
    <property type="protein sequence ID" value="PKG25491.1"/>
    <property type="molecule type" value="Genomic_DNA"/>
</dbReference>
<organism evidence="2 3">
    <name type="scientific">Niallia nealsonii</name>
    <dbReference type="NCBI Taxonomy" id="115979"/>
    <lineage>
        <taxon>Bacteria</taxon>
        <taxon>Bacillati</taxon>
        <taxon>Bacillota</taxon>
        <taxon>Bacilli</taxon>
        <taxon>Bacillales</taxon>
        <taxon>Bacillaceae</taxon>
        <taxon>Niallia</taxon>
    </lineage>
</organism>
<gene>
    <name evidence="2" type="ORF">CWS01_01205</name>
</gene>
<evidence type="ECO:0000259" key="1">
    <source>
        <dbReference type="PROSITE" id="PS51186"/>
    </source>
</evidence>
<evidence type="ECO:0000313" key="2">
    <source>
        <dbReference type="EMBL" id="PKG25491.1"/>
    </source>
</evidence>
<dbReference type="Gene3D" id="3.40.630.30">
    <property type="match status" value="1"/>
</dbReference>
<dbReference type="Pfam" id="PF13302">
    <property type="entry name" value="Acetyltransf_3"/>
    <property type="match status" value="1"/>
</dbReference>
<dbReference type="InterPro" id="IPR016181">
    <property type="entry name" value="Acyl_CoA_acyltransferase"/>
</dbReference>
<protein>
    <submittedName>
        <fullName evidence="2">RimJ/RimL family protein N-acetyltransferase</fullName>
    </submittedName>
</protein>
<accession>A0A2N0Z7K7</accession>
<feature type="domain" description="N-acetyltransferase" evidence="1">
    <location>
        <begin position="15"/>
        <end position="176"/>
    </location>
</feature>
<dbReference type="GO" id="GO:0008999">
    <property type="term" value="F:protein-N-terminal-alanine acetyltransferase activity"/>
    <property type="evidence" value="ECO:0007669"/>
    <property type="project" value="TreeGrafter"/>
</dbReference>
<dbReference type="InterPro" id="IPR000182">
    <property type="entry name" value="GNAT_dom"/>
</dbReference>
<dbReference type="Proteomes" id="UP000233375">
    <property type="component" value="Unassembled WGS sequence"/>
</dbReference>
<dbReference type="PANTHER" id="PTHR43441">
    <property type="entry name" value="RIBOSOMAL-PROTEIN-SERINE ACETYLTRANSFERASE"/>
    <property type="match status" value="1"/>
</dbReference>
<dbReference type="GO" id="GO:1990189">
    <property type="term" value="F:protein N-terminal-serine acetyltransferase activity"/>
    <property type="evidence" value="ECO:0007669"/>
    <property type="project" value="TreeGrafter"/>
</dbReference>
<dbReference type="RefSeq" id="WP_101175215.1">
    <property type="nucleotide sequence ID" value="NZ_PISE01000003.1"/>
</dbReference>
<proteinExistence type="predicted"/>
<dbReference type="OrthoDB" id="9784707at2"/>
<reference evidence="2 3" key="1">
    <citation type="journal article" date="2003" name="Int. J. Syst. Evol. Microbiol.">
        <title>Bacillus nealsonii sp. nov., isolated from a spacecraft-assembly facility, whose spores are gamma-radiation resistant.</title>
        <authorList>
            <person name="Venkateswaran K."/>
            <person name="Kempf M."/>
            <person name="Chen F."/>
            <person name="Satomi M."/>
            <person name="Nicholson W."/>
            <person name="Kern R."/>
        </authorList>
    </citation>
    <scope>NUCLEOTIDE SEQUENCE [LARGE SCALE GENOMIC DNA]</scope>
    <source>
        <strain evidence="2 3">FO-92</strain>
    </source>
</reference>
<dbReference type="CDD" id="cd04301">
    <property type="entry name" value="NAT_SF"/>
    <property type="match status" value="1"/>
</dbReference>
<dbReference type="AlphaFoldDB" id="A0A2N0Z7K7"/>
<comment type="caution">
    <text evidence="2">The sequence shown here is derived from an EMBL/GenBank/DDBJ whole genome shotgun (WGS) entry which is preliminary data.</text>
</comment>
<name>A0A2N0Z7K7_9BACI</name>
<dbReference type="PANTHER" id="PTHR43441:SF12">
    <property type="entry name" value="RIBOSOMAL N-ACETYLTRANSFERASE YDAF-RELATED"/>
    <property type="match status" value="1"/>
</dbReference>
<keyword evidence="2" id="KW-0808">Transferase</keyword>
<sequence length="181" mass="21197">MFIHKINENLSLKLVDIRDAESIFSLTNKNRKHLREWLPWLDITTRLEDTQSFVKSCLTGYAENKSMNVMIIWKGEIVGMASFNQINWANQTTYIGYWLAEGFQGNGIMTKTAKALTEYAFKELKLNKVEIRAAVENKKSRSIPERLGFVQEGIIRQGEWLYDHYVDTVVYGMLREEWHNK</sequence>